<dbReference type="OrthoDB" id="10017054at2759"/>
<dbReference type="PANTHER" id="PTHR19961">
    <property type="entry name" value="FIMBRIN/PLASTIN"/>
    <property type="match status" value="1"/>
</dbReference>
<sequence length="508" mass="55177">MADIYTSSRESLNTTTVAEEAARHEAEAYSEHIQNLLADDRALWESHLPFSAENDLYAALTDGILLSHIMAKIKPGCLDLKTINHKVDRAQIGTKAGVKDTFEATANLNRCFDPALTKQLGVVTVNIAAEDFMHKKVDLVLGLIWQLVRAHLLSAITIAIHPELVRLLEPGENLVALCQLTSEQTLIRWVNYHLARAGTTHRIAAFGGKDIQDGVVYLHLLEQIVPAANDALHADIRAALAASATLPTDGLATPRAVLELAERIGCRRFVTAADIAAGHPRLNLAFVATLFNKYTGIHLPSEDEMRAMVERADRLEAENVALHAALVEARAAGAAATAQGAATASALEAATSELDQLAAATAAKQAEWDRVGALRAEMRAHLHDGPRLAQLVGKAWALVHPPSPGTDAGADGEAEAPATREMSQLTTDPDADAAELNDAQIADQLVAMVHDLLMENAEQRKFLQVLATRDVQNQKINEMIGDKIREYSEARIHEKNDKQRKKKEIPKK</sequence>
<dbReference type="PROSITE" id="PS50021">
    <property type="entry name" value="CH"/>
    <property type="match status" value="2"/>
</dbReference>
<evidence type="ECO:0000259" key="5">
    <source>
        <dbReference type="PROSITE" id="PS50021"/>
    </source>
</evidence>
<evidence type="ECO:0000256" key="1">
    <source>
        <dbReference type="ARBA" id="ARBA00022737"/>
    </source>
</evidence>
<evidence type="ECO:0000313" key="6">
    <source>
        <dbReference type="EMBL" id="RKP03686.1"/>
    </source>
</evidence>
<dbReference type="InterPro" id="IPR036872">
    <property type="entry name" value="CH_dom_sf"/>
</dbReference>
<dbReference type="Gene3D" id="1.10.418.10">
    <property type="entry name" value="Calponin-like domain"/>
    <property type="match status" value="2"/>
</dbReference>
<keyword evidence="1" id="KW-0677">Repeat</keyword>
<keyword evidence="2" id="KW-0009">Actin-binding</keyword>
<evidence type="ECO:0000256" key="2">
    <source>
        <dbReference type="ARBA" id="ARBA00023203"/>
    </source>
</evidence>
<dbReference type="GO" id="GO:0005884">
    <property type="term" value="C:actin filament"/>
    <property type="evidence" value="ECO:0007669"/>
    <property type="project" value="TreeGrafter"/>
</dbReference>
<feature type="compositionally biased region" description="Low complexity" evidence="4">
    <location>
        <begin position="405"/>
        <end position="419"/>
    </location>
</feature>
<dbReference type="SUPFAM" id="SSF47576">
    <property type="entry name" value="Calponin-homology domain, CH-domain"/>
    <property type="match status" value="1"/>
</dbReference>
<dbReference type="AlphaFoldDB" id="A0A4P9XDT0"/>
<dbReference type="InterPro" id="IPR001715">
    <property type="entry name" value="CH_dom"/>
</dbReference>
<organism evidence="6 7">
    <name type="scientific">Caulochytrium protostelioides</name>
    <dbReference type="NCBI Taxonomy" id="1555241"/>
    <lineage>
        <taxon>Eukaryota</taxon>
        <taxon>Fungi</taxon>
        <taxon>Fungi incertae sedis</taxon>
        <taxon>Chytridiomycota</taxon>
        <taxon>Chytridiomycota incertae sedis</taxon>
        <taxon>Chytridiomycetes</taxon>
        <taxon>Caulochytriales</taxon>
        <taxon>Caulochytriaceae</taxon>
        <taxon>Caulochytrium</taxon>
    </lineage>
</organism>
<feature type="region of interest" description="Disordered" evidence="4">
    <location>
        <begin position="399"/>
        <end position="424"/>
    </location>
</feature>
<dbReference type="GO" id="GO:0051015">
    <property type="term" value="F:actin filament binding"/>
    <property type="evidence" value="ECO:0007669"/>
    <property type="project" value="InterPro"/>
</dbReference>
<feature type="coiled-coil region" evidence="3">
    <location>
        <begin position="312"/>
        <end position="367"/>
    </location>
</feature>
<dbReference type="InterPro" id="IPR039959">
    <property type="entry name" value="Fimbrin/Plastin"/>
</dbReference>
<dbReference type="GO" id="GO:0032432">
    <property type="term" value="C:actin filament bundle"/>
    <property type="evidence" value="ECO:0007669"/>
    <property type="project" value="TreeGrafter"/>
</dbReference>
<dbReference type="CDD" id="cd21217">
    <property type="entry name" value="CH_PLS_FIM_rpt1"/>
    <property type="match status" value="1"/>
</dbReference>
<dbReference type="PANTHER" id="PTHR19961:SF18">
    <property type="entry name" value="FI19014P1"/>
    <property type="match status" value="1"/>
</dbReference>
<proteinExistence type="predicted"/>
<keyword evidence="3" id="KW-0175">Coiled coil</keyword>
<dbReference type="STRING" id="1555241.A0A4P9XDT0"/>
<feature type="domain" description="Calponin-homology (CH)" evidence="5">
    <location>
        <begin position="23"/>
        <end position="152"/>
    </location>
</feature>
<feature type="domain" description="Calponin-homology (CH)" evidence="5">
    <location>
        <begin position="180"/>
        <end position="295"/>
    </location>
</feature>
<dbReference type="GO" id="GO:0051017">
    <property type="term" value="P:actin filament bundle assembly"/>
    <property type="evidence" value="ECO:0007669"/>
    <property type="project" value="InterPro"/>
</dbReference>
<dbReference type="GO" id="GO:0005737">
    <property type="term" value="C:cytoplasm"/>
    <property type="evidence" value="ECO:0007669"/>
    <property type="project" value="TreeGrafter"/>
</dbReference>
<protein>
    <recommendedName>
        <fullName evidence="5">Calponin-homology (CH) domain-containing protein</fullName>
    </recommendedName>
</protein>
<name>A0A4P9XDT0_9FUNG</name>
<dbReference type="Proteomes" id="UP000274922">
    <property type="component" value="Unassembled WGS sequence"/>
</dbReference>
<reference evidence="7" key="1">
    <citation type="journal article" date="2018" name="Nat. Microbiol.">
        <title>Leveraging single-cell genomics to expand the fungal tree of life.</title>
        <authorList>
            <person name="Ahrendt S.R."/>
            <person name="Quandt C.A."/>
            <person name="Ciobanu D."/>
            <person name="Clum A."/>
            <person name="Salamov A."/>
            <person name="Andreopoulos B."/>
            <person name="Cheng J.F."/>
            <person name="Woyke T."/>
            <person name="Pelin A."/>
            <person name="Henrissat B."/>
            <person name="Reynolds N.K."/>
            <person name="Benny G.L."/>
            <person name="Smith M.E."/>
            <person name="James T.Y."/>
            <person name="Grigoriev I.V."/>
        </authorList>
    </citation>
    <scope>NUCLEOTIDE SEQUENCE [LARGE SCALE GENOMIC DNA]</scope>
    <source>
        <strain evidence="7">ATCC 52028</strain>
    </source>
</reference>
<keyword evidence="7" id="KW-1185">Reference proteome</keyword>
<dbReference type="SMART" id="SM00033">
    <property type="entry name" value="CH"/>
    <property type="match status" value="2"/>
</dbReference>
<dbReference type="GO" id="GO:0051639">
    <property type="term" value="P:actin filament network formation"/>
    <property type="evidence" value="ECO:0007669"/>
    <property type="project" value="TreeGrafter"/>
</dbReference>
<evidence type="ECO:0000313" key="7">
    <source>
        <dbReference type="Proteomes" id="UP000274922"/>
    </source>
</evidence>
<evidence type="ECO:0000256" key="4">
    <source>
        <dbReference type="SAM" id="MobiDB-lite"/>
    </source>
</evidence>
<gene>
    <name evidence="6" type="ORF">CXG81DRAFT_16787</name>
</gene>
<evidence type="ECO:0000256" key="3">
    <source>
        <dbReference type="SAM" id="Coils"/>
    </source>
</evidence>
<dbReference type="Pfam" id="PF00307">
    <property type="entry name" value="CH"/>
    <property type="match status" value="2"/>
</dbReference>
<accession>A0A4P9XDT0</accession>
<dbReference type="EMBL" id="ML014119">
    <property type="protein sequence ID" value="RKP03686.1"/>
    <property type="molecule type" value="Genomic_DNA"/>
</dbReference>